<dbReference type="EMBL" id="CAJOBB010024770">
    <property type="protein sequence ID" value="CAF4403291.1"/>
    <property type="molecule type" value="Genomic_DNA"/>
</dbReference>
<feature type="non-terminal residue" evidence="2">
    <location>
        <position position="52"/>
    </location>
</feature>
<evidence type="ECO:0000313" key="2">
    <source>
        <dbReference type="EMBL" id="CAF4403291.1"/>
    </source>
</evidence>
<feature type="region of interest" description="Disordered" evidence="1">
    <location>
        <begin position="1"/>
        <end position="22"/>
    </location>
</feature>
<sequence length="52" mass="6093">LESIHLKTTAEYEQKNAEQQDQYRKAKGKWPHISEYGDQFVLGTAVERIKKT</sequence>
<comment type="caution">
    <text evidence="2">The sequence shown here is derived from an EMBL/GenBank/DDBJ whole genome shotgun (WGS) entry which is preliminary data.</text>
</comment>
<reference evidence="2" key="1">
    <citation type="submission" date="2021-02" db="EMBL/GenBank/DDBJ databases">
        <authorList>
            <person name="Nowell W R."/>
        </authorList>
    </citation>
    <scope>NUCLEOTIDE SEQUENCE</scope>
</reference>
<evidence type="ECO:0000256" key="1">
    <source>
        <dbReference type="SAM" id="MobiDB-lite"/>
    </source>
</evidence>
<accession>A0A820P9V1</accession>
<gene>
    <name evidence="2" type="ORF">KXQ929_LOCUS51149</name>
</gene>
<feature type="non-terminal residue" evidence="2">
    <location>
        <position position="1"/>
    </location>
</feature>
<name>A0A820P9V1_9BILA</name>
<protein>
    <submittedName>
        <fullName evidence="2">Uncharacterized protein</fullName>
    </submittedName>
</protein>
<evidence type="ECO:0000313" key="3">
    <source>
        <dbReference type="Proteomes" id="UP000663868"/>
    </source>
</evidence>
<dbReference type="AlphaFoldDB" id="A0A820P9V1"/>
<dbReference type="Proteomes" id="UP000663868">
    <property type="component" value="Unassembled WGS sequence"/>
</dbReference>
<proteinExistence type="predicted"/>
<organism evidence="2 3">
    <name type="scientific">Adineta steineri</name>
    <dbReference type="NCBI Taxonomy" id="433720"/>
    <lineage>
        <taxon>Eukaryota</taxon>
        <taxon>Metazoa</taxon>
        <taxon>Spiralia</taxon>
        <taxon>Gnathifera</taxon>
        <taxon>Rotifera</taxon>
        <taxon>Eurotatoria</taxon>
        <taxon>Bdelloidea</taxon>
        <taxon>Adinetida</taxon>
        <taxon>Adinetidae</taxon>
        <taxon>Adineta</taxon>
    </lineage>
</organism>